<dbReference type="HOGENOM" id="CLU_1493880_0_0_0"/>
<proteinExistence type="predicted"/>
<dbReference type="RefSeq" id="WP_011530911.1">
    <property type="nucleotide sequence ID" value="NC_008025.1"/>
</dbReference>
<evidence type="ECO:0000313" key="2">
    <source>
        <dbReference type="EMBL" id="ABF46081.1"/>
    </source>
</evidence>
<name>Q1IXF3_DEIGD</name>
<dbReference type="AlphaFoldDB" id="Q1IXF3"/>
<dbReference type="KEGG" id="dge:Dgeo_1786"/>
<dbReference type="STRING" id="319795.Dgeo_1786"/>
<reference evidence="2" key="1">
    <citation type="submission" date="2006-04" db="EMBL/GenBank/DDBJ databases">
        <title>Complete sequence of chromosome of Deinococcus geothermalis DSM 11300.</title>
        <authorList>
            <consortium name="US DOE Joint Genome Institute"/>
            <person name="Copeland A."/>
            <person name="Lucas S."/>
            <person name="Lapidus A."/>
            <person name="Barry K."/>
            <person name="Detter J.C."/>
            <person name="Glavina del Rio T."/>
            <person name="Hammon N."/>
            <person name="Israni S."/>
            <person name="Dalin E."/>
            <person name="Tice H."/>
            <person name="Pitluck S."/>
            <person name="Brettin T."/>
            <person name="Bruce D."/>
            <person name="Han C."/>
            <person name="Tapia R."/>
            <person name="Saunders E."/>
            <person name="Gilna P."/>
            <person name="Schmutz J."/>
            <person name="Larimer F."/>
            <person name="Land M."/>
            <person name="Hauser L."/>
            <person name="Kyrpides N."/>
            <person name="Kim E."/>
            <person name="Daly M.J."/>
            <person name="Fredrickson J.K."/>
            <person name="Makarova K.S."/>
            <person name="Gaidamakova E.K."/>
            <person name="Zhai M."/>
            <person name="Richardson P."/>
        </authorList>
    </citation>
    <scope>NUCLEOTIDE SEQUENCE</scope>
    <source>
        <strain evidence="2">DSM 11300</strain>
    </source>
</reference>
<keyword evidence="3" id="KW-1185">Reference proteome</keyword>
<evidence type="ECO:0000313" key="3">
    <source>
        <dbReference type="Proteomes" id="UP000002431"/>
    </source>
</evidence>
<sequence length="180" mass="20168">MQKFAIFLAVGLFLMPALADGTLSNSKSTPLGIESIQLLKDFPLYLKADNVKFFAQLPKSCAVPRRAEGVEAYVKTLTPKAHLSTKEQVKAGAGYCASRAVLNWHNPDLPNGNGNAPMNTAIKKWYEQMEAKGARIEWHGFRDARLNFYGVIYKGRYYFIEQLFEGYDGSITVTSTRYSQ</sequence>
<feature type="chain" id="PRO_5004191805" evidence="1">
    <location>
        <begin position="20"/>
        <end position="180"/>
    </location>
</feature>
<gene>
    <name evidence="2" type="ordered locus">Dgeo_1786</name>
</gene>
<keyword evidence="1" id="KW-0732">Signal</keyword>
<protein>
    <submittedName>
        <fullName evidence="2">Uncharacterized protein</fullName>
    </submittedName>
</protein>
<dbReference type="EMBL" id="CP000359">
    <property type="protein sequence ID" value="ABF46081.1"/>
    <property type="molecule type" value="Genomic_DNA"/>
</dbReference>
<evidence type="ECO:0000256" key="1">
    <source>
        <dbReference type="SAM" id="SignalP"/>
    </source>
</evidence>
<feature type="signal peptide" evidence="1">
    <location>
        <begin position="1"/>
        <end position="19"/>
    </location>
</feature>
<dbReference type="Proteomes" id="UP000002431">
    <property type="component" value="Chromosome"/>
</dbReference>
<organism evidence="2 3">
    <name type="scientific">Deinococcus geothermalis (strain DSM 11300 / CIP 105573 / AG-3a)</name>
    <dbReference type="NCBI Taxonomy" id="319795"/>
    <lineage>
        <taxon>Bacteria</taxon>
        <taxon>Thermotogati</taxon>
        <taxon>Deinococcota</taxon>
        <taxon>Deinococci</taxon>
        <taxon>Deinococcales</taxon>
        <taxon>Deinococcaceae</taxon>
        <taxon>Deinococcus</taxon>
    </lineage>
</organism>
<accession>Q1IXF3</accession>